<comment type="subcellular location">
    <subcellularLocation>
        <location evidence="5">Endomembrane system</location>
        <topology evidence="5">Single-pass membrane protein</topology>
    </subcellularLocation>
</comment>
<sequence>MRLPAPLLALLALAFSAVALAWTKDDYEIFDLVAALRKDVGPDASFYSELQIEPSATTAEIQRAFRKRSRDLHPDKNRGVPHAQERYARLVVISTVLKDSEKRDRYNFFYKNGVPTWKGFGYAYSRWRPGLGLVLGFIAALTAGMHYLVLRINYTRDIARVAYFTEAAQKAARGAQGRRKVKVPMVEGGLGGDVLELVVDGDQVLLPHDDGTATPLDSLAPLPSFSRTWPVTLSRALIARAGGKSRRVDTEDFEEEEYEEEDTVAGFDVSEVDTPTPAARKSRAAELRAQRQRGANKAAKGKKGAKAEGETEGDESGASTPATATADESASAAEEEKKRKAGLGKAGAARRRKMALKK</sequence>
<dbReference type="GO" id="GO:0012505">
    <property type="term" value="C:endomembrane system"/>
    <property type="evidence" value="ECO:0007669"/>
    <property type="project" value="UniProtKB-SubCell"/>
</dbReference>
<evidence type="ECO:0000313" key="10">
    <source>
        <dbReference type="EMBL" id="RSH80566.1"/>
    </source>
</evidence>
<dbReference type="Proteomes" id="UP000279236">
    <property type="component" value="Unassembled WGS sequence"/>
</dbReference>
<dbReference type="EMBL" id="RSCE01000008">
    <property type="protein sequence ID" value="RSH80566.1"/>
    <property type="molecule type" value="Genomic_DNA"/>
</dbReference>
<feature type="compositionally biased region" description="Basic residues" evidence="6">
    <location>
        <begin position="348"/>
        <end position="358"/>
    </location>
</feature>
<evidence type="ECO:0000259" key="9">
    <source>
        <dbReference type="PROSITE" id="PS50076"/>
    </source>
</evidence>
<proteinExistence type="predicted"/>
<feature type="compositionally biased region" description="Acidic residues" evidence="6">
    <location>
        <begin position="251"/>
        <end position="263"/>
    </location>
</feature>
<keyword evidence="2 8" id="KW-0732">Signal</keyword>
<dbReference type="InterPro" id="IPR052606">
    <property type="entry name" value="DnaJ_domain_protein"/>
</dbReference>
<dbReference type="RefSeq" id="XP_028475513.1">
    <property type="nucleotide sequence ID" value="XM_028624441.1"/>
</dbReference>
<evidence type="ECO:0000256" key="4">
    <source>
        <dbReference type="ARBA" id="ARBA00023136"/>
    </source>
</evidence>
<comment type="caution">
    <text evidence="10">The sequence shown here is derived from an EMBL/GenBank/DDBJ whole genome shotgun (WGS) entry which is preliminary data.</text>
</comment>
<reference evidence="10 11" key="1">
    <citation type="submission" date="2018-11" db="EMBL/GenBank/DDBJ databases">
        <title>Genome sequence of Apiotrichum porosum DSM 27194.</title>
        <authorList>
            <person name="Aliyu H."/>
            <person name="Gorte O."/>
            <person name="Ochsenreither K."/>
        </authorList>
    </citation>
    <scope>NUCLEOTIDE SEQUENCE [LARGE SCALE GENOMIC DNA]</scope>
    <source>
        <strain evidence="10 11">DSM 27194</strain>
    </source>
</reference>
<evidence type="ECO:0000256" key="8">
    <source>
        <dbReference type="SAM" id="SignalP"/>
    </source>
</evidence>
<dbReference type="SMART" id="SM00271">
    <property type="entry name" value="DnaJ"/>
    <property type="match status" value="1"/>
</dbReference>
<dbReference type="PANTHER" id="PTHR44653:SF2">
    <property type="entry name" value="DNAJ HOMOLOG SUBFAMILY C MEMBER 1"/>
    <property type="match status" value="1"/>
</dbReference>
<dbReference type="Gene3D" id="1.10.287.110">
    <property type="entry name" value="DnaJ domain"/>
    <property type="match status" value="1"/>
</dbReference>
<evidence type="ECO:0000256" key="5">
    <source>
        <dbReference type="ARBA" id="ARBA00037847"/>
    </source>
</evidence>
<dbReference type="InterPro" id="IPR001623">
    <property type="entry name" value="DnaJ_domain"/>
</dbReference>
<feature type="domain" description="J" evidence="9">
    <location>
        <begin position="45"/>
        <end position="110"/>
    </location>
</feature>
<evidence type="ECO:0000256" key="6">
    <source>
        <dbReference type="SAM" id="MobiDB-lite"/>
    </source>
</evidence>
<dbReference type="AlphaFoldDB" id="A0A427XNT7"/>
<dbReference type="Pfam" id="PF00226">
    <property type="entry name" value="DnaJ"/>
    <property type="match status" value="1"/>
</dbReference>
<organism evidence="10 11">
    <name type="scientific">Apiotrichum porosum</name>
    <dbReference type="NCBI Taxonomy" id="105984"/>
    <lineage>
        <taxon>Eukaryota</taxon>
        <taxon>Fungi</taxon>
        <taxon>Dikarya</taxon>
        <taxon>Basidiomycota</taxon>
        <taxon>Agaricomycotina</taxon>
        <taxon>Tremellomycetes</taxon>
        <taxon>Trichosporonales</taxon>
        <taxon>Trichosporonaceae</taxon>
        <taxon>Apiotrichum</taxon>
    </lineage>
</organism>
<dbReference type="SUPFAM" id="SSF46565">
    <property type="entry name" value="Chaperone J-domain"/>
    <property type="match status" value="1"/>
</dbReference>
<feature type="chain" id="PRO_5019142781" description="J domain-containing protein" evidence="8">
    <location>
        <begin position="22"/>
        <end position="358"/>
    </location>
</feature>
<dbReference type="CDD" id="cd06257">
    <property type="entry name" value="DnaJ"/>
    <property type="match status" value="1"/>
</dbReference>
<feature type="signal peptide" evidence="8">
    <location>
        <begin position="1"/>
        <end position="21"/>
    </location>
</feature>
<gene>
    <name evidence="10" type="ORF">EHS24_009148</name>
</gene>
<evidence type="ECO:0000313" key="11">
    <source>
        <dbReference type="Proteomes" id="UP000279236"/>
    </source>
</evidence>
<evidence type="ECO:0000256" key="3">
    <source>
        <dbReference type="ARBA" id="ARBA00022989"/>
    </source>
</evidence>
<dbReference type="GeneID" id="39593691"/>
<dbReference type="PANTHER" id="PTHR44653">
    <property type="entry name" value="DNAJ HOMOLOG SUBFAMILY C MEMBER 1"/>
    <property type="match status" value="1"/>
</dbReference>
<feature type="compositionally biased region" description="Low complexity" evidence="6">
    <location>
        <begin position="318"/>
        <end position="332"/>
    </location>
</feature>
<keyword evidence="11" id="KW-1185">Reference proteome</keyword>
<feature type="transmembrane region" description="Helical" evidence="7">
    <location>
        <begin position="130"/>
        <end position="150"/>
    </location>
</feature>
<dbReference type="OrthoDB" id="413400at2759"/>
<keyword evidence="4 7" id="KW-0472">Membrane</keyword>
<feature type="region of interest" description="Disordered" evidence="6">
    <location>
        <begin position="244"/>
        <end position="358"/>
    </location>
</feature>
<evidence type="ECO:0000256" key="1">
    <source>
        <dbReference type="ARBA" id="ARBA00022692"/>
    </source>
</evidence>
<keyword evidence="1 7" id="KW-0812">Transmembrane</keyword>
<dbReference type="PRINTS" id="PR00625">
    <property type="entry name" value="JDOMAIN"/>
</dbReference>
<evidence type="ECO:0000256" key="7">
    <source>
        <dbReference type="SAM" id="Phobius"/>
    </source>
</evidence>
<dbReference type="PROSITE" id="PS50076">
    <property type="entry name" value="DNAJ_2"/>
    <property type="match status" value="1"/>
</dbReference>
<evidence type="ECO:0000256" key="2">
    <source>
        <dbReference type="ARBA" id="ARBA00022729"/>
    </source>
</evidence>
<dbReference type="InterPro" id="IPR036869">
    <property type="entry name" value="J_dom_sf"/>
</dbReference>
<dbReference type="STRING" id="105984.A0A427XNT7"/>
<protein>
    <recommendedName>
        <fullName evidence="9">J domain-containing protein</fullName>
    </recommendedName>
</protein>
<accession>A0A427XNT7</accession>
<keyword evidence="3 7" id="KW-1133">Transmembrane helix</keyword>
<name>A0A427XNT7_9TREE</name>